<name>A0AAD8U4D5_LOLMU</name>
<keyword evidence="3" id="KW-1185">Reference proteome</keyword>
<evidence type="ECO:0000313" key="3">
    <source>
        <dbReference type="Proteomes" id="UP001231189"/>
    </source>
</evidence>
<accession>A0AAD8U4D5</accession>
<dbReference type="EMBL" id="JAUUTY010000001">
    <property type="protein sequence ID" value="KAK1697512.1"/>
    <property type="molecule type" value="Genomic_DNA"/>
</dbReference>
<sequence>MTRARVKALHDKVNSLLTTLDLGTPLDGMLPHADVLFIIRYKAHQDTGEEDKPWSREGEEQRDMKMDTKLDPTSLEGKEDAGRSRTRHGDEARDDEVLRNTERLATHHNLWTQRQEFKEQLTLFETRIDEQYEEVAHNFSQVNQDISLLREATDNLHGQMAANDANMERRMDSLERAITNLGPPPQGMKTIIDLIAHMLVMKTLAPTLGEEKSIAMLVHMNVLHKIVLNRIAMPTMGVTTIPTTMSSTTWSHMVMLLEIGLRPAILI</sequence>
<comment type="caution">
    <text evidence="2">The sequence shown here is derived from an EMBL/GenBank/DDBJ whole genome shotgun (WGS) entry which is preliminary data.</text>
</comment>
<evidence type="ECO:0000256" key="1">
    <source>
        <dbReference type="SAM" id="MobiDB-lite"/>
    </source>
</evidence>
<feature type="region of interest" description="Disordered" evidence="1">
    <location>
        <begin position="47"/>
        <end position="96"/>
    </location>
</feature>
<organism evidence="2 3">
    <name type="scientific">Lolium multiflorum</name>
    <name type="common">Italian ryegrass</name>
    <name type="synonym">Lolium perenne subsp. multiflorum</name>
    <dbReference type="NCBI Taxonomy" id="4521"/>
    <lineage>
        <taxon>Eukaryota</taxon>
        <taxon>Viridiplantae</taxon>
        <taxon>Streptophyta</taxon>
        <taxon>Embryophyta</taxon>
        <taxon>Tracheophyta</taxon>
        <taxon>Spermatophyta</taxon>
        <taxon>Magnoliopsida</taxon>
        <taxon>Liliopsida</taxon>
        <taxon>Poales</taxon>
        <taxon>Poaceae</taxon>
        <taxon>BOP clade</taxon>
        <taxon>Pooideae</taxon>
        <taxon>Poodae</taxon>
        <taxon>Poeae</taxon>
        <taxon>Poeae Chloroplast Group 2 (Poeae type)</taxon>
        <taxon>Loliodinae</taxon>
        <taxon>Loliinae</taxon>
        <taxon>Lolium</taxon>
    </lineage>
</organism>
<gene>
    <name evidence="2" type="ORF">QYE76_014209</name>
</gene>
<protein>
    <submittedName>
        <fullName evidence="2">Uncharacterized protein</fullName>
    </submittedName>
</protein>
<dbReference type="Proteomes" id="UP001231189">
    <property type="component" value="Unassembled WGS sequence"/>
</dbReference>
<evidence type="ECO:0000313" key="2">
    <source>
        <dbReference type="EMBL" id="KAK1697512.1"/>
    </source>
</evidence>
<dbReference type="AlphaFoldDB" id="A0AAD8U4D5"/>
<proteinExistence type="predicted"/>
<reference evidence="2" key="1">
    <citation type="submission" date="2023-07" db="EMBL/GenBank/DDBJ databases">
        <title>A chromosome-level genome assembly of Lolium multiflorum.</title>
        <authorList>
            <person name="Chen Y."/>
            <person name="Copetti D."/>
            <person name="Kolliker R."/>
            <person name="Studer B."/>
        </authorList>
    </citation>
    <scope>NUCLEOTIDE SEQUENCE</scope>
    <source>
        <strain evidence="2">02402/16</strain>
        <tissue evidence="2">Leaf</tissue>
    </source>
</reference>